<reference evidence="3" key="1">
    <citation type="journal article" date="2019" name="Int. J. Syst. Evol. Microbiol.">
        <title>The Global Catalogue of Microorganisms (GCM) 10K type strain sequencing project: providing services to taxonomists for standard genome sequencing and annotation.</title>
        <authorList>
            <consortium name="The Broad Institute Genomics Platform"/>
            <consortium name="The Broad Institute Genome Sequencing Center for Infectious Disease"/>
            <person name="Wu L."/>
            <person name="Ma J."/>
        </authorList>
    </citation>
    <scope>NUCLEOTIDE SEQUENCE [LARGE SCALE GENOMIC DNA]</scope>
    <source>
        <strain evidence="3">CGMCC 1.15795</strain>
    </source>
</reference>
<evidence type="ECO:0000313" key="2">
    <source>
        <dbReference type="EMBL" id="MFD1871879.1"/>
    </source>
</evidence>
<dbReference type="SUPFAM" id="SSF51182">
    <property type="entry name" value="RmlC-like cupins"/>
    <property type="match status" value="1"/>
</dbReference>
<feature type="domain" description="Quercetin 2,3-dioxygenase C-terminal cupin" evidence="1">
    <location>
        <begin position="168"/>
        <end position="236"/>
    </location>
</feature>
<dbReference type="PANTHER" id="PTHR43212">
    <property type="entry name" value="QUERCETIN 2,3-DIOXYGENASE"/>
    <property type="match status" value="1"/>
</dbReference>
<evidence type="ECO:0000259" key="1">
    <source>
        <dbReference type="Pfam" id="PF17954"/>
    </source>
</evidence>
<dbReference type="InterPro" id="IPR014710">
    <property type="entry name" value="RmlC-like_jellyroll"/>
</dbReference>
<organism evidence="2 3">
    <name type="scientific">Hymenobacter bucti</name>
    <dbReference type="NCBI Taxonomy" id="1844114"/>
    <lineage>
        <taxon>Bacteria</taxon>
        <taxon>Pseudomonadati</taxon>
        <taxon>Bacteroidota</taxon>
        <taxon>Cytophagia</taxon>
        <taxon>Cytophagales</taxon>
        <taxon>Hymenobacteraceae</taxon>
        <taxon>Hymenobacter</taxon>
    </lineage>
</organism>
<name>A0ABW4QQW0_9BACT</name>
<evidence type="ECO:0000313" key="3">
    <source>
        <dbReference type="Proteomes" id="UP001597197"/>
    </source>
</evidence>
<gene>
    <name evidence="2" type="ORF">ACFSDX_05545</name>
</gene>
<sequence>MIQVPGKIYLAEQRGVVESPQFRRQSTFSFGAYQHAHKEPFGRLYGLNEETLAGGHEVALPVAHDSYVVVLPITGTVVYDAAGGAHGTVEVGAVLTIAAPAGTQLRLRNPYADELISCLHLWVRAAAPLTLPATALNTVFDELRENELLELVSRPPSQPPTEPLPFVLSLGRFMGRQEAVYKLAHEGNQLVAFVLAGAFELESRLLHEKDALALWNVEEIELEALSNHAIVLLLELAP</sequence>
<dbReference type="EMBL" id="JBHUFD010000001">
    <property type="protein sequence ID" value="MFD1871879.1"/>
    <property type="molecule type" value="Genomic_DNA"/>
</dbReference>
<keyword evidence="3" id="KW-1185">Reference proteome</keyword>
<dbReference type="RefSeq" id="WP_382312210.1">
    <property type="nucleotide sequence ID" value="NZ_JBHUFD010000001.1"/>
</dbReference>
<dbReference type="Gene3D" id="2.60.120.10">
    <property type="entry name" value="Jelly Rolls"/>
    <property type="match status" value="2"/>
</dbReference>
<dbReference type="InterPro" id="IPR012093">
    <property type="entry name" value="Pirin"/>
</dbReference>
<accession>A0ABW4QQW0</accession>
<dbReference type="InterPro" id="IPR041602">
    <property type="entry name" value="Quercetinase_C"/>
</dbReference>
<dbReference type="Proteomes" id="UP001597197">
    <property type="component" value="Unassembled WGS sequence"/>
</dbReference>
<dbReference type="Pfam" id="PF17954">
    <property type="entry name" value="Pirin_C_2"/>
    <property type="match status" value="1"/>
</dbReference>
<proteinExistence type="predicted"/>
<dbReference type="InterPro" id="IPR011051">
    <property type="entry name" value="RmlC_Cupin_sf"/>
</dbReference>
<comment type="caution">
    <text evidence="2">The sequence shown here is derived from an EMBL/GenBank/DDBJ whole genome shotgun (WGS) entry which is preliminary data.</text>
</comment>
<dbReference type="PANTHER" id="PTHR43212:SF3">
    <property type="entry name" value="QUERCETIN 2,3-DIOXYGENASE"/>
    <property type="match status" value="1"/>
</dbReference>
<protein>
    <recommendedName>
        <fullName evidence="1">Quercetin 2,3-dioxygenase C-terminal cupin domain-containing protein</fullName>
    </recommendedName>
</protein>